<sequence>MKTLAAYLVFAVFCLGIIFAAVIPWPSTLFVVFGICESSGEYLAGECSRNTFNWKWCATDEFVRKMKRSECLASGGLIYYTEEQAQAVHQRLQTDNTSTDSA</sequence>
<reference evidence="1" key="1">
    <citation type="submission" date="2018-05" db="EMBL/GenBank/DDBJ databases">
        <authorList>
            <person name="Lanie J.A."/>
            <person name="Ng W.-L."/>
            <person name="Kazmierczak K.M."/>
            <person name="Andrzejewski T.M."/>
            <person name="Davidsen T.M."/>
            <person name="Wayne K.J."/>
            <person name="Tettelin H."/>
            <person name="Glass J.I."/>
            <person name="Rusch D."/>
            <person name="Podicherti R."/>
            <person name="Tsui H.-C.T."/>
            <person name="Winkler M.E."/>
        </authorList>
    </citation>
    <scope>NUCLEOTIDE SEQUENCE</scope>
</reference>
<organism evidence="1">
    <name type="scientific">marine metagenome</name>
    <dbReference type="NCBI Taxonomy" id="408172"/>
    <lineage>
        <taxon>unclassified sequences</taxon>
        <taxon>metagenomes</taxon>
        <taxon>ecological metagenomes</taxon>
    </lineage>
</organism>
<evidence type="ECO:0000313" key="1">
    <source>
        <dbReference type="EMBL" id="SVC22758.1"/>
    </source>
</evidence>
<accession>A0A382KEE3</accession>
<dbReference type="AlphaFoldDB" id="A0A382KEE3"/>
<gene>
    <name evidence="1" type="ORF">METZ01_LOCUS275612</name>
</gene>
<protein>
    <submittedName>
        <fullName evidence="1">Uncharacterized protein</fullName>
    </submittedName>
</protein>
<dbReference type="EMBL" id="UINC01080116">
    <property type="protein sequence ID" value="SVC22758.1"/>
    <property type="molecule type" value="Genomic_DNA"/>
</dbReference>
<proteinExistence type="predicted"/>
<name>A0A382KEE3_9ZZZZ</name>